<dbReference type="Proteomes" id="UP000219331">
    <property type="component" value="Unassembled WGS sequence"/>
</dbReference>
<keyword evidence="1" id="KW-0472">Membrane</keyword>
<keyword evidence="1" id="KW-0812">Transmembrane</keyword>
<dbReference type="AlphaFoldDB" id="A0A285RNU6"/>
<reference evidence="2 3" key="1">
    <citation type="submission" date="2017-08" db="EMBL/GenBank/DDBJ databases">
        <authorList>
            <person name="de Groot N.N."/>
        </authorList>
    </citation>
    <scope>NUCLEOTIDE SEQUENCE [LARGE SCALE GENOMIC DNA]</scope>
    <source>
        <strain evidence="2 3">USBA 352</strain>
    </source>
</reference>
<dbReference type="EMBL" id="OBML01000002">
    <property type="protein sequence ID" value="SOB95813.1"/>
    <property type="molecule type" value="Genomic_DNA"/>
</dbReference>
<evidence type="ECO:0000256" key="1">
    <source>
        <dbReference type="SAM" id="Phobius"/>
    </source>
</evidence>
<evidence type="ECO:0000313" key="2">
    <source>
        <dbReference type="EMBL" id="SOB95813.1"/>
    </source>
</evidence>
<protein>
    <submittedName>
        <fullName evidence="2">Uncharacterized protein</fullName>
    </submittedName>
</protein>
<accession>A0A285RNU6</accession>
<gene>
    <name evidence="2" type="ORF">SAMN05421512_10240</name>
</gene>
<keyword evidence="1" id="KW-1133">Transmembrane helix</keyword>
<sequence>MTERRLPPKLPPHTARVRRLALFWVLNAALAVGILVFALR</sequence>
<keyword evidence="3" id="KW-1185">Reference proteome</keyword>
<name>A0A285RNU6_9HYPH</name>
<proteinExistence type="predicted"/>
<dbReference type="RefSeq" id="WP_280176064.1">
    <property type="nucleotide sequence ID" value="NZ_OBML01000002.1"/>
</dbReference>
<feature type="transmembrane region" description="Helical" evidence="1">
    <location>
        <begin position="20"/>
        <end position="39"/>
    </location>
</feature>
<dbReference type="STRING" id="538381.GCA_001696535_03466"/>
<organism evidence="2 3">
    <name type="scientific">Stappia indica</name>
    <dbReference type="NCBI Taxonomy" id="538381"/>
    <lineage>
        <taxon>Bacteria</taxon>
        <taxon>Pseudomonadati</taxon>
        <taxon>Pseudomonadota</taxon>
        <taxon>Alphaproteobacteria</taxon>
        <taxon>Hyphomicrobiales</taxon>
        <taxon>Stappiaceae</taxon>
        <taxon>Stappia</taxon>
    </lineage>
</organism>
<evidence type="ECO:0000313" key="3">
    <source>
        <dbReference type="Proteomes" id="UP000219331"/>
    </source>
</evidence>